<comment type="caution">
    <text evidence="1">The sequence shown here is derived from an EMBL/GenBank/DDBJ whole genome shotgun (WGS) entry which is preliminary data.</text>
</comment>
<dbReference type="AlphaFoldDB" id="A0A927ZNB9"/>
<proteinExistence type="predicted"/>
<organism evidence="1 2">
    <name type="scientific">Clostridium sulfidigenes</name>
    <dbReference type="NCBI Taxonomy" id="318464"/>
    <lineage>
        <taxon>Bacteria</taxon>
        <taxon>Bacillati</taxon>
        <taxon>Bacillota</taxon>
        <taxon>Clostridia</taxon>
        <taxon>Eubacteriales</taxon>
        <taxon>Clostridiaceae</taxon>
        <taxon>Clostridium</taxon>
    </lineage>
</organism>
<gene>
    <name evidence="1" type="ORF">E7215_01910</name>
</gene>
<sequence length="241" mass="28838">MLENYKYARKENITVYYVGNDSRFVIEVMEGVLYSYKELEKYFQLKDREFSIRTILAMNRREYDYMGEAILKLKRNSASKRSEVTITSKNDLLILSPFTYEEESTYDYEGEMLQKLIYSQVVHIFNEFLSLNPEASSTWFGQGIAIYLSKLWNEENINKEIKKVIKEDMIPSLKMIQENKSLYKTWAWTIVKYIEETHGKETINKIIRNYDVDDIFNILKCSIDDFEVQWKTWLKDENNLS</sequence>
<evidence type="ECO:0000313" key="2">
    <source>
        <dbReference type="Proteomes" id="UP000768462"/>
    </source>
</evidence>
<name>A0A927ZNB9_9CLOT</name>
<protein>
    <submittedName>
        <fullName evidence="1">Uncharacterized protein</fullName>
    </submittedName>
</protein>
<evidence type="ECO:0000313" key="1">
    <source>
        <dbReference type="EMBL" id="MBE6058920.1"/>
    </source>
</evidence>
<reference evidence="1" key="1">
    <citation type="submission" date="2019-04" db="EMBL/GenBank/DDBJ databases">
        <title>Evolution of Biomass-Degrading Anaerobic Consortia Revealed by Metagenomics.</title>
        <authorList>
            <person name="Peng X."/>
        </authorList>
    </citation>
    <scope>NUCLEOTIDE SEQUENCE</scope>
    <source>
        <strain evidence="1">SIG254</strain>
    </source>
</reference>
<dbReference type="EMBL" id="SVCM01000020">
    <property type="protein sequence ID" value="MBE6058920.1"/>
    <property type="molecule type" value="Genomic_DNA"/>
</dbReference>
<accession>A0A927ZNB9</accession>
<dbReference type="Proteomes" id="UP000768462">
    <property type="component" value="Unassembled WGS sequence"/>
</dbReference>